<protein>
    <submittedName>
        <fullName evidence="1">Uncharacterized protein</fullName>
    </submittedName>
</protein>
<evidence type="ECO:0000313" key="2">
    <source>
        <dbReference type="Proteomes" id="UP000177622"/>
    </source>
</evidence>
<comment type="caution">
    <text evidence="1">The sequence shown here is derived from an EMBL/GenBank/DDBJ whole genome shotgun (WGS) entry which is preliminary data.</text>
</comment>
<reference evidence="1 2" key="1">
    <citation type="journal article" date="2016" name="Sci. Rep.">
        <title>Penicillium arizonense, a new, genome sequenced fungal species, reveals a high chemical diversity in secreted metabolites.</title>
        <authorList>
            <person name="Grijseels S."/>
            <person name="Nielsen J.C."/>
            <person name="Randelovic M."/>
            <person name="Nielsen J."/>
            <person name="Nielsen K.F."/>
            <person name="Workman M."/>
            <person name="Frisvad J.C."/>
        </authorList>
    </citation>
    <scope>NUCLEOTIDE SEQUENCE [LARGE SCALE GENOMIC DNA]</scope>
    <source>
        <strain evidence="1 2">CBS 141311</strain>
    </source>
</reference>
<evidence type="ECO:0000313" key="1">
    <source>
        <dbReference type="EMBL" id="OGE52555.1"/>
    </source>
</evidence>
<gene>
    <name evidence="1" type="ORF">PENARI_c010G06023</name>
</gene>
<dbReference type="EMBL" id="LXJU01000010">
    <property type="protein sequence ID" value="OGE52555.1"/>
    <property type="molecule type" value="Genomic_DNA"/>
</dbReference>
<sequence length="21" mass="2468">MTDIKRGVMTLTDEHDYEAKN</sequence>
<accession>A0A1F5LHE8</accession>
<dbReference type="Proteomes" id="UP000177622">
    <property type="component" value="Unassembled WGS sequence"/>
</dbReference>
<organism evidence="1 2">
    <name type="scientific">Penicillium arizonense</name>
    <dbReference type="NCBI Taxonomy" id="1835702"/>
    <lineage>
        <taxon>Eukaryota</taxon>
        <taxon>Fungi</taxon>
        <taxon>Dikarya</taxon>
        <taxon>Ascomycota</taxon>
        <taxon>Pezizomycotina</taxon>
        <taxon>Eurotiomycetes</taxon>
        <taxon>Eurotiomycetidae</taxon>
        <taxon>Eurotiales</taxon>
        <taxon>Aspergillaceae</taxon>
        <taxon>Penicillium</taxon>
    </lineage>
</organism>
<dbReference type="AlphaFoldDB" id="A0A1F5LHE8"/>
<proteinExistence type="predicted"/>
<name>A0A1F5LHE8_PENAI</name>
<keyword evidence="2" id="KW-1185">Reference proteome</keyword>